<organism evidence="1 2">
    <name type="scientific">Mycoplasmopsis edwardii</name>
    <dbReference type="NCBI Taxonomy" id="53558"/>
    <lineage>
        <taxon>Bacteria</taxon>
        <taxon>Bacillati</taxon>
        <taxon>Mycoplasmatota</taxon>
        <taxon>Mycoplasmoidales</taxon>
        <taxon>Metamycoplasmataceae</taxon>
        <taxon>Mycoplasmopsis</taxon>
    </lineage>
</organism>
<accession>A0ACD4PHG9</accession>
<reference evidence="1" key="1">
    <citation type="submission" date="2022-12" db="EMBL/GenBank/DDBJ databases">
        <authorList>
            <consortium name="Asia Pacific Centre for Animal Health"/>
            <person name="Klose S.M."/>
            <person name="Legione A.R."/>
            <person name="Monotti I."/>
            <person name="Bushell R."/>
            <person name="Marenda M.S."/>
            <person name="Sugiyama T."/>
            <person name="Browning G.F."/>
            <person name="Vaz P.K."/>
        </authorList>
    </citation>
    <scope>NUCLEOTIDE SEQUENCE</scope>
    <source>
        <strain evidence="1">Felid995</strain>
    </source>
</reference>
<proteinExistence type="predicted"/>
<name>A0ACD4PHG9_9BACT</name>
<dbReference type="Proteomes" id="UP001213039">
    <property type="component" value="Chromosome"/>
</dbReference>
<sequence length="152" mass="17708">MENNIRIGKMRKQRIEVISEIYTAELLNQSVNYKAIVENNPTLKPEQIIKLNEIEQRQDFIRKVFAKLVNPDRPWERNSPLVRAILINAANEFWSLDPKIVINEAVEIAKMYFGSPQDDNGVETLDNVIYKYVNAILQNFYKTLLKLEASIN</sequence>
<dbReference type="EMBL" id="CP114370">
    <property type="protein sequence ID" value="WBP83946.1"/>
    <property type="molecule type" value="Genomic_DNA"/>
</dbReference>
<protein>
    <submittedName>
        <fullName evidence="1">Antitermination protein NusB</fullName>
    </submittedName>
</protein>
<gene>
    <name evidence="1" type="ORF">Me_995_000576</name>
</gene>
<evidence type="ECO:0000313" key="1">
    <source>
        <dbReference type="EMBL" id="WBP83946.1"/>
    </source>
</evidence>
<keyword evidence="2" id="KW-1185">Reference proteome</keyword>
<evidence type="ECO:0000313" key="2">
    <source>
        <dbReference type="Proteomes" id="UP001213039"/>
    </source>
</evidence>